<keyword evidence="2" id="KW-1185">Reference proteome</keyword>
<organism evidence="1 2">
    <name type="scientific">Mesorhizobium marinum</name>
    <dbReference type="NCBI Taxonomy" id="3228790"/>
    <lineage>
        <taxon>Bacteria</taxon>
        <taxon>Pseudomonadati</taxon>
        <taxon>Pseudomonadota</taxon>
        <taxon>Alphaproteobacteria</taxon>
        <taxon>Hyphomicrobiales</taxon>
        <taxon>Phyllobacteriaceae</taxon>
        <taxon>Mesorhizobium</taxon>
    </lineage>
</organism>
<dbReference type="Gene3D" id="6.10.250.730">
    <property type="match status" value="1"/>
</dbReference>
<gene>
    <name evidence="1" type="ORF">ABUE31_04690</name>
</gene>
<dbReference type="InterPro" id="IPR010385">
    <property type="entry name" value="DUF982"/>
</dbReference>
<dbReference type="Pfam" id="PF06169">
    <property type="entry name" value="DUF982"/>
    <property type="match status" value="1"/>
</dbReference>
<dbReference type="EMBL" id="JBFOCI010000001">
    <property type="protein sequence ID" value="MEW9805284.1"/>
    <property type="molecule type" value="Genomic_DNA"/>
</dbReference>
<dbReference type="Proteomes" id="UP001556196">
    <property type="component" value="Unassembled WGS sequence"/>
</dbReference>
<name>A0ABV3QW37_9HYPH</name>
<proteinExistence type="predicted"/>
<evidence type="ECO:0000313" key="2">
    <source>
        <dbReference type="Proteomes" id="UP001556196"/>
    </source>
</evidence>
<evidence type="ECO:0000313" key="1">
    <source>
        <dbReference type="EMBL" id="MEW9805284.1"/>
    </source>
</evidence>
<protein>
    <submittedName>
        <fullName evidence="1">DUF982 domain-containing protein</fullName>
    </submittedName>
</protein>
<sequence>MMDEKPFDKPVTLELGRIGDFRRIGSTREAVECLVTVWPLNRGARHRDAVETCLKALDGHRSSEDARRALIEAAMESDVLAPQRTRH</sequence>
<comment type="caution">
    <text evidence="1">The sequence shown here is derived from an EMBL/GenBank/DDBJ whole genome shotgun (WGS) entry which is preliminary data.</text>
</comment>
<reference evidence="1 2" key="1">
    <citation type="submission" date="2024-06" db="EMBL/GenBank/DDBJ databases">
        <authorList>
            <person name="Tuo L."/>
        </authorList>
    </citation>
    <scope>NUCLEOTIDE SEQUENCE [LARGE SCALE GENOMIC DNA]</scope>
    <source>
        <strain evidence="1 2">ZMM04-5</strain>
    </source>
</reference>
<accession>A0ABV3QW37</accession>